<dbReference type="OrthoDB" id="121829at2759"/>
<protein>
    <submittedName>
        <fullName evidence="2">Uncharacterized protein</fullName>
    </submittedName>
</protein>
<name>A0A225WZH1_9STRA</name>
<dbReference type="EMBL" id="NBNE01000101">
    <property type="protein sequence ID" value="OWZ22903.1"/>
    <property type="molecule type" value="Genomic_DNA"/>
</dbReference>
<feature type="compositionally biased region" description="Low complexity" evidence="1">
    <location>
        <begin position="212"/>
        <end position="235"/>
    </location>
</feature>
<dbReference type="Proteomes" id="UP000198211">
    <property type="component" value="Unassembled WGS sequence"/>
</dbReference>
<proteinExistence type="predicted"/>
<dbReference type="AlphaFoldDB" id="A0A225WZH1"/>
<reference evidence="3" key="1">
    <citation type="submission" date="2017-03" db="EMBL/GenBank/DDBJ databases">
        <title>Phytopthora megakarya and P. palmivora, two closely related causual agents of cacao black pod achieved similar genome size and gene model numbers by different mechanisms.</title>
        <authorList>
            <person name="Ali S."/>
            <person name="Shao J."/>
            <person name="Larry D.J."/>
            <person name="Kronmiller B."/>
            <person name="Shen D."/>
            <person name="Strem M.D."/>
            <person name="Melnick R.L."/>
            <person name="Guiltinan M.J."/>
            <person name="Tyler B.M."/>
            <person name="Meinhardt L.W."/>
            <person name="Bailey B.A."/>
        </authorList>
    </citation>
    <scope>NUCLEOTIDE SEQUENCE [LARGE SCALE GENOMIC DNA]</scope>
    <source>
        <strain evidence="3">zdho120</strain>
    </source>
</reference>
<organism evidence="2 3">
    <name type="scientific">Phytophthora megakarya</name>
    <dbReference type="NCBI Taxonomy" id="4795"/>
    <lineage>
        <taxon>Eukaryota</taxon>
        <taxon>Sar</taxon>
        <taxon>Stramenopiles</taxon>
        <taxon>Oomycota</taxon>
        <taxon>Peronosporomycetes</taxon>
        <taxon>Peronosporales</taxon>
        <taxon>Peronosporaceae</taxon>
        <taxon>Phytophthora</taxon>
    </lineage>
</organism>
<keyword evidence="3" id="KW-1185">Reference proteome</keyword>
<accession>A0A225WZH1</accession>
<evidence type="ECO:0000256" key="1">
    <source>
        <dbReference type="SAM" id="MobiDB-lite"/>
    </source>
</evidence>
<gene>
    <name evidence="2" type="ORF">PHMEG_0002328</name>
</gene>
<feature type="region of interest" description="Disordered" evidence="1">
    <location>
        <begin position="212"/>
        <end position="244"/>
    </location>
</feature>
<evidence type="ECO:0000313" key="2">
    <source>
        <dbReference type="EMBL" id="OWZ22903.1"/>
    </source>
</evidence>
<comment type="caution">
    <text evidence="2">The sequence shown here is derived from an EMBL/GenBank/DDBJ whole genome shotgun (WGS) entry which is preliminary data.</text>
</comment>
<dbReference type="STRING" id="4795.A0A225WZH1"/>
<sequence>MILPLPTWPVSWSTNSPSLLAVAGLTASVNAHSNMILPLPTWPVSWSTNSPSGLIEGDTYLPVPDGMSYSTDPADNTEAYWTAFNSSNYTSLLEFAKETQVLQTMATFGTATAECGFSLANGTARALPAEVEWNQLTSSHEGPCEVWCDDTLVFEDWNCAVDYTSDPAKLPYDVSKCEGASMLTSIWLALHALPWQVYTNCAPLTGGLSSSVDSSTVTDDSSTTSATTTTTTGDTYLPVPDGMSYSTDPADNTEAYWTAFNKSTYTSLKDLVDKTAEVQTQSPFGTATLECGYSLANVDYTSDPAKLPYDKTKCESASMLTSYWIALHGLPWQVYINYNHCTINYNGDYYNTYDSSFNGSNVC</sequence>
<evidence type="ECO:0000313" key="3">
    <source>
        <dbReference type="Proteomes" id="UP000198211"/>
    </source>
</evidence>